<accession>B0TB45</accession>
<keyword evidence="2" id="KW-1185">Reference proteome</keyword>
<reference evidence="1 2" key="1">
    <citation type="journal article" date="2008" name="J. Bacteriol.">
        <title>The genome of Heliobacterium modesticaldum, a phototrophic representative of the Firmicutes containing the simplest photosynthetic apparatus.</title>
        <authorList>
            <person name="Sattley W.M."/>
            <person name="Madigan M.T."/>
            <person name="Swingley W.D."/>
            <person name="Cheung P.C."/>
            <person name="Clocksin K.M."/>
            <person name="Conrad A.L."/>
            <person name="Dejesa L.C."/>
            <person name="Honchak B.M."/>
            <person name="Jung D.O."/>
            <person name="Karbach L.E."/>
            <person name="Kurdoglu A."/>
            <person name="Lahiri S."/>
            <person name="Mastrian S.D."/>
            <person name="Page L.E."/>
            <person name="Taylor H.L."/>
            <person name="Wang Z.T."/>
            <person name="Raymond J."/>
            <person name="Chen M."/>
            <person name="Blankenship R.E."/>
            <person name="Touchman J.W."/>
        </authorList>
    </citation>
    <scope>NUCLEOTIDE SEQUENCE [LARGE SCALE GENOMIC DNA]</scope>
    <source>
        <strain evidence="2">ATCC 51547 / Ice1</strain>
    </source>
</reference>
<organism evidence="1 2">
    <name type="scientific">Heliobacterium modesticaldum (strain ATCC 51547 / Ice1)</name>
    <dbReference type="NCBI Taxonomy" id="498761"/>
    <lineage>
        <taxon>Bacteria</taxon>
        <taxon>Bacillati</taxon>
        <taxon>Bacillota</taxon>
        <taxon>Clostridia</taxon>
        <taxon>Eubacteriales</taxon>
        <taxon>Heliobacteriaceae</taxon>
        <taxon>Heliomicrobium</taxon>
    </lineage>
</organism>
<gene>
    <name evidence="1" type="ORF">HM1_0783</name>
</gene>
<dbReference type="KEGG" id="hmo:HM1_0783"/>
<name>B0TB45_HELMI</name>
<dbReference type="Proteomes" id="UP000008550">
    <property type="component" value="Chromosome"/>
</dbReference>
<evidence type="ECO:0000313" key="1">
    <source>
        <dbReference type="EMBL" id="ABZ83772.1"/>
    </source>
</evidence>
<dbReference type="AlphaFoldDB" id="B0TB45"/>
<proteinExistence type="predicted"/>
<dbReference type="EMBL" id="CP000930">
    <property type="protein sequence ID" value="ABZ83772.1"/>
    <property type="molecule type" value="Genomic_DNA"/>
</dbReference>
<dbReference type="HOGENOM" id="CLU_3328679_0_0_9"/>
<sequence>MAVRNAVPLGRFPTQVMTDVNKAAAAVVLRHADRLLIW</sequence>
<evidence type="ECO:0000313" key="2">
    <source>
        <dbReference type="Proteomes" id="UP000008550"/>
    </source>
</evidence>
<dbReference type="STRING" id="498761.HM1_0783"/>
<protein>
    <submittedName>
        <fullName evidence="1">Uncharacterized protein</fullName>
    </submittedName>
</protein>